<dbReference type="PROSITE" id="PS50994">
    <property type="entry name" value="INTEGRASE"/>
    <property type="match status" value="1"/>
</dbReference>
<dbReference type="SUPFAM" id="SSF50610">
    <property type="entry name" value="mu transposase, C-terminal domain"/>
    <property type="match status" value="1"/>
</dbReference>
<dbReference type="PANTHER" id="PTHR35004:SF6">
    <property type="entry name" value="TRANSPOSASE"/>
    <property type="match status" value="1"/>
</dbReference>
<sequence length="299" mass="34507">MPDPRNPERHRPVYLIAFIDDATRYVVGSRFFFDENRPRLEEVLKWAVVRYGVPEMIHVDNGSIYASHYLTRVCAELGIDLRHSTIRRPQGKGKIERLFRRVDQQLTHELQALVADGTVTTLAELNAYWEAWLDQGYHQQVHRALGITPQAAWEQSRADSAAHIRTRPVDEIHRIFLWHETRKVDKTGVIQLAGNRYEVASLLAGKRVDCRYDPYQLDRIFITYQGESYGEAQPLVLSHHRHREAPREDRPPTAPRTGVNLAQLARERHEAERAQATARLQYAEGRPALAPGKEPHHES</sequence>
<dbReference type="InterPro" id="IPR009004">
    <property type="entry name" value="Transposase_Mu_C"/>
</dbReference>
<evidence type="ECO:0000259" key="2">
    <source>
        <dbReference type="PROSITE" id="PS50994"/>
    </source>
</evidence>
<dbReference type="AlphaFoldDB" id="A0A7Y0L7K8"/>
<dbReference type="Pfam" id="PF09299">
    <property type="entry name" value="Mu-transpos_C"/>
    <property type="match status" value="1"/>
</dbReference>
<evidence type="ECO:0000313" key="3">
    <source>
        <dbReference type="EMBL" id="NMP24696.1"/>
    </source>
</evidence>
<dbReference type="Proteomes" id="UP000533476">
    <property type="component" value="Unassembled WGS sequence"/>
</dbReference>
<evidence type="ECO:0000256" key="1">
    <source>
        <dbReference type="SAM" id="MobiDB-lite"/>
    </source>
</evidence>
<dbReference type="PANTHER" id="PTHR35004">
    <property type="entry name" value="TRANSPOSASE RV3428C-RELATED"/>
    <property type="match status" value="1"/>
</dbReference>
<accession>A0A7Y0L7K8</accession>
<comment type="caution">
    <text evidence="3">The sequence shown here is derived from an EMBL/GenBank/DDBJ whole genome shotgun (WGS) entry which is preliminary data.</text>
</comment>
<dbReference type="Pfam" id="PF00665">
    <property type="entry name" value="rve"/>
    <property type="match status" value="1"/>
</dbReference>
<dbReference type="InterPro" id="IPR012337">
    <property type="entry name" value="RNaseH-like_sf"/>
</dbReference>
<organism evidence="3 4">
    <name type="scientific">Sulfobacillus harzensis</name>
    <dbReference type="NCBI Taxonomy" id="2729629"/>
    <lineage>
        <taxon>Bacteria</taxon>
        <taxon>Bacillati</taxon>
        <taxon>Bacillota</taxon>
        <taxon>Clostridia</taxon>
        <taxon>Eubacteriales</taxon>
        <taxon>Clostridiales Family XVII. Incertae Sedis</taxon>
        <taxon>Sulfobacillus</taxon>
    </lineage>
</organism>
<dbReference type="SUPFAM" id="SSF53098">
    <property type="entry name" value="Ribonuclease H-like"/>
    <property type="match status" value="1"/>
</dbReference>
<dbReference type="GO" id="GO:0015074">
    <property type="term" value="P:DNA integration"/>
    <property type="evidence" value="ECO:0007669"/>
    <property type="project" value="InterPro"/>
</dbReference>
<feature type="region of interest" description="Disordered" evidence="1">
    <location>
        <begin position="266"/>
        <end position="299"/>
    </location>
</feature>
<gene>
    <name evidence="3" type="ORF">HIJ39_20520</name>
</gene>
<dbReference type="EMBL" id="JABBVZ010000137">
    <property type="protein sequence ID" value="NMP24696.1"/>
    <property type="molecule type" value="Genomic_DNA"/>
</dbReference>
<dbReference type="Gene3D" id="3.30.420.10">
    <property type="entry name" value="Ribonuclease H-like superfamily/Ribonuclease H"/>
    <property type="match status" value="1"/>
</dbReference>
<dbReference type="RefSeq" id="WP_169102904.1">
    <property type="nucleotide sequence ID" value="NZ_JABBVZ010000137.1"/>
</dbReference>
<dbReference type="GO" id="GO:0003676">
    <property type="term" value="F:nucleic acid binding"/>
    <property type="evidence" value="ECO:0007669"/>
    <property type="project" value="InterPro"/>
</dbReference>
<proteinExistence type="predicted"/>
<dbReference type="InterPro" id="IPR036397">
    <property type="entry name" value="RNaseH_sf"/>
</dbReference>
<protein>
    <submittedName>
        <fullName evidence="3">Transposase</fullName>
    </submittedName>
</protein>
<evidence type="ECO:0000313" key="4">
    <source>
        <dbReference type="Proteomes" id="UP000533476"/>
    </source>
</evidence>
<feature type="domain" description="Integrase catalytic" evidence="2">
    <location>
        <begin position="1"/>
        <end position="157"/>
    </location>
</feature>
<dbReference type="InterPro" id="IPR001584">
    <property type="entry name" value="Integrase_cat-core"/>
</dbReference>
<reference evidence="3 4" key="1">
    <citation type="submission" date="2020-04" db="EMBL/GenBank/DDBJ databases">
        <authorList>
            <person name="Zhang R."/>
            <person name="Schippers A."/>
        </authorList>
    </citation>
    <scope>NUCLEOTIDE SEQUENCE [LARGE SCALE GENOMIC DNA]</scope>
    <source>
        <strain evidence="3 4">DSM 109850</strain>
    </source>
</reference>
<name>A0A7Y0L7K8_9FIRM</name>
<keyword evidence="4" id="KW-1185">Reference proteome</keyword>
<dbReference type="InterPro" id="IPR015378">
    <property type="entry name" value="Transposase-like_Mu_C"/>
</dbReference>